<gene>
    <name evidence="1" type="ORF">C7444_10938</name>
</gene>
<comment type="caution">
    <text evidence="1">The sequence shown here is derived from an EMBL/GenBank/DDBJ whole genome shotgun (WGS) entry which is preliminary data.</text>
</comment>
<keyword evidence="2" id="KW-1185">Reference proteome</keyword>
<evidence type="ECO:0000313" key="2">
    <source>
        <dbReference type="Proteomes" id="UP000247811"/>
    </source>
</evidence>
<dbReference type="AlphaFoldDB" id="A0A318H210"/>
<dbReference type="OrthoDB" id="6888798at2"/>
<protein>
    <submittedName>
        <fullName evidence="1">Uncharacterized protein</fullName>
    </submittedName>
</protein>
<organism evidence="1 2">
    <name type="scientific">Sphaerotilus hippei</name>
    <dbReference type="NCBI Taxonomy" id="744406"/>
    <lineage>
        <taxon>Bacteria</taxon>
        <taxon>Pseudomonadati</taxon>
        <taxon>Pseudomonadota</taxon>
        <taxon>Betaproteobacteria</taxon>
        <taxon>Burkholderiales</taxon>
        <taxon>Sphaerotilaceae</taxon>
        <taxon>Sphaerotilus</taxon>
    </lineage>
</organism>
<accession>A0A318H210</accession>
<reference evidence="1 2" key="1">
    <citation type="submission" date="2018-05" db="EMBL/GenBank/DDBJ databases">
        <title>Genomic Encyclopedia of Type Strains, Phase IV (KMG-IV): sequencing the most valuable type-strain genomes for metagenomic binning, comparative biology and taxonomic classification.</title>
        <authorList>
            <person name="Goeker M."/>
        </authorList>
    </citation>
    <scope>NUCLEOTIDE SEQUENCE [LARGE SCALE GENOMIC DNA]</scope>
    <source>
        <strain evidence="1 2">DSM 566</strain>
    </source>
</reference>
<dbReference type="RefSeq" id="WP_110400910.1">
    <property type="nucleotide sequence ID" value="NZ_QJJS01000009.1"/>
</dbReference>
<name>A0A318H210_9BURK</name>
<dbReference type="EMBL" id="QJJS01000009">
    <property type="protein sequence ID" value="PXW95470.1"/>
    <property type="molecule type" value="Genomic_DNA"/>
</dbReference>
<sequence length="132" mass="14806">MASTPLPLLNLESLRPLAAVRPAGACQACAPLVCPGWESLPGDFDRARLQRVGTLQRPDDEEPTLVEHHPDGTHAWSVDAPIAPAFFPYNRCEAWRCTACARPFLRYTEYGGYYQDERIRELDARLLVDARP</sequence>
<evidence type="ECO:0000313" key="1">
    <source>
        <dbReference type="EMBL" id="PXW95470.1"/>
    </source>
</evidence>
<dbReference type="Proteomes" id="UP000247811">
    <property type="component" value="Unassembled WGS sequence"/>
</dbReference>
<proteinExistence type="predicted"/>